<dbReference type="RefSeq" id="WP_091140236.1">
    <property type="nucleotide sequence ID" value="NZ_FMVF01000002.1"/>
</dbReference>
<protein>
    <submittedName>
        <fullName evidence="1">Uncharacterized protein</fullName>
    </submittedName>
</protein>
<dbReference type="Proteomes" id="UP000199354">
    <property type="component" value="Unassembled WGS sequence"/>
</dbReference>
<organism evidence="1 2">
    <name type="scientific">Flavobacterium caeni</name>
    <dbReference type="NCBI Taxonomy" id="490189"/>
    <lineage>
        <taxon>Bacteria</taxon>
        <taxon>Pseudomonadati</taxon>
        <taxon>Bacteroidota</taxon>
        <taxon>Flavobacteriia</taxon>
        <taxon>Flavobacteriales</taxon>
        <taxon>Flavobacteriaceae</taxon>
        <taxon>Flavobacterium</taxon>
    </lineage>
</organism>
<dbReference type="EMBL" id="FMVF01000002">
    <property type="protein sequence ID" value="SCX82740.1"/>
    <property type="molecule type" value="Genomic_DNA"/>
</dbReference>
<sequence>MKHLKPILFLLALFLALFFFAERPAPNNRVLPIDSLPSLSKEHMHTDGFVPTETARTVVAKAKAFSFSPARLVDFTDCRLDAAPVFGTAGKLLTQDINRCQSVSRLLFPYHLFW</sequence>
<keyword evidence="2" id="KW-1185">Reference proteome</keyword>
<name>A0A1G5AY30_9FLAO</name>
<reference evidence="1 2" key="1">
    <citation type="submission" date="2016-10" db="EMBL/GenBank/DDBJ databases">
        <authorList>
            <person name="de Groot N.N."/>
        </authorList>
    </citation>
    <scope>NUCLEOTIDE SEQUENCE [LARGE SCALE GENOMIC DNA]</scope>
    <source>
        <strain evidence="1 2">CGMCC 1.7031</strain>
    </source>
</reference>
<accession>A0A1G5AY30</accession>
<evidence type="ECO:0000313" key="1">
    <source>
        <dbReference type="EMBL" id="SCX82740.1"/>
    </source>
</evidence>
<evidence type="ECO:0000313" key="2">
    <source>
        <dbReference type="Proteomes" id="UP000199354"/>
    </source>
</evidence>
<gene>
    <name evidence="1" type="ORF">SAMN02927903_00190</name>
</gene>
<proteinExistence type="predicted"/>
<dbReference type="AlphaFoldDB" id="A0A1G5AY30"/>
<dbReference type="STRING" id="490189.SAMN02927903_00190"/>
<dbReference type="OrthoDB" id="1375620at2"/>